<feature type="compositionally biased region" description="Polar residues" evidence="1">
    <location>
        <begin position="10"/>
        <end position="20"/>
    </location>
</feature>
<dbReference type="OrthoDB" id="5951715at2"/>
<keyword evidence="3" id="KW-1185">Reference proteome</keyword>
<dbReference type="AlphaFoldDB" id="A0A840S3C8"/>
<accession>A0A840S3C8</accession>
<dbReference type="EMBL" id="JACHHO010000001">
    <property type="protein sequence ID" value="MBB5203938.1"/>
    <property type="molecule type" value="Genomic_DNA"/>
</dbReference>
<gene>
    <name evidence="2" type="ORF">HNQ51_001231</name>
</gene>
<comment type="caution">
    <text evidence="2">The sequence shown here is derived from an EMBL/GenBank/DDBJ whole genome shotgun (WGS) entry which is preliminary data.</text>
</comment>
<name>A0A840S3C8_9BURK</name>
<evidence type="ECO:0000313" key="3">
    <source>
        <dbReference type="Proteomes" id="UP000554837"/>
    </source>
</evidence>
<reference evidence="2 3" key="1">
    <citation type="submission" date="2020-08" db="EMBL/GenBank/DDBJ databases">
        <title>Genomic Encyclopedia of Type Strains, Phase IV (KMG-IV): sequencing the most valuable type-strain genomes for metagenomic binning, comparative biology and taxonomic classification.</title>
        <authorList>
            <person name="Goeker M."/>
        </authorList>
    </citation>
    <scope>NUCLEOTIDE SEQUENCE [LARGE SCALE GENOMIC DNA]</scope>
    <source>
        <strain evidence="2 3">DSM 23958</strain>
    </source>
</reference>
<evidence type="ECO:0000256" key="1">
    <source>
        <dbReference type="SAM" id="MobiDB-lite"/>
    </source>
</evidence>
<dbReference type="RefSeq" id="WP_138857047.1">
    <property type="nucleotide sequence ID" value="NZ_CP040709.1"/>
</dbReference>
<feature type="region of interest" description="Disordered" evidence="1">
    <location>
        <begin position="1"/>
        <end position="20"/>
    </location>
</feature>
<evidence type="ECO:0000313" key="2">
    <source>
        <dbReference type="EMBL" id="MBB5203938.1"/>
    </source>
</evidence>
<sequence length="158" mass="17270">MEGASCGWRWTNSATGQESGSISIATRPGVVGLRFSHGGQPVSQDVALVRTACHFGGSRPWFLCPGCARRVAGLFFRFGRFLCRHCGRVAYASQSQDAIGRGWIKQGKLESRLGPNWQRPKGMHRATFGRIFAGLMACEEAREEALCAFLQRHAALLG</sequence>
<dbReference type="Proteomes" id="UP000554837">
    <property type="component" value="Unassembled WGS sequence"/>
</dbReference>
<evidence type="ECO:0008006" key="4">
    <source>
        <dbReference type="Google" id="ProtNLM"/>
    </source>
</evidence>
<organism evidence="2 3">
    <name type="scientific">Inhella inkyongensis</name>
    <dbReference type="NCBI Taxonomy" id="392593"/>
    <lineage>
        <taxon>Bacteria</taxon>
        <taxon>Pseudomonadati</taxon>
        <taxon>Pseudomonadota</taxon>
        <taxon>Betaproteobacteria</taxon>
        <taxon>Burkholderiales</taxon>
        <taxon>Sphaerotilaceae</taxon>
        <taxon>Inhella</taxon>
    </lineage>
</organism>
<proteinExistence type="predicted"/>
<protein>
    <recommendedName>
        <fullName evidence="4">Transposase zinc-ribbon domain-containing protein</fullName>
    </recommendedName>
</protein>